<reference evidence="3 4" key="3">
    <citation type="journal article" date="2017" name="G3 (Bethesda)">
        <title>Comparative analysis highlights variable genome content of wheat rusts and divergence of the mating loci.</title>
        <authorList>
            <person name="Cuomo C.A."/>
            <person name="Bakkeren G."/>
            <person name="Khalil H.B."/>
            <person name="Panwar V."/>
            <person name="Joly D."/>
            <person name="Linning R."/>
            <person name="Sakthikumar S."/>
            <person name="Song X."/>
            <person name="Adiconis X."/>
            <person name="Fan L."/>
            <person name="Goldberg J.M."/>
            <person name="Levin J.Z."/>
            <person name="Young S."/>
            <person name="Zeng Q."/>
            <person name="Anikster Y."/>
            <person name="Bruce M."/>
            <person name="Wang M."/>
            <person name="Yin C."/>
            <person name="McCallum B."/>
            <person name="Szabo L.J."/>
            <person name="Hulbert S."/>
            <person name="Chen X."/>
            <person name="Fellers J.P."/>
        </authorList>
    </citation>
    <scope>NUCLEOTIDE SEQUENCE</scope>
    <source>
        <strain evidence="4">Isolate 1-1 / race 1 (BBBD)</strain>
        <strain evidence="3">isolate 1-1 / race 1 (BBBD)</strain>
    </source>
</reference>
<dbReference type="AlphaFoldDB" id="A0A180G3R7"/>
<dbReference type="Proteomes" id="UP000005240">
    <property type="component" value="Unassembled WGS sequence"/>
</dbReference>
<organism evidence="2">
    <name type="scientific">Puccinia triticina (isolate 1-1 / race 1 (BBBD))</name>
    <name type="common">Brown leaf rust fungus</name>
    <dbReference type="NCBI Taxonomy" id="630390"/>
    <lineage>
        <taxon>Eukaryota</taxon>
        <taxon>Fungi</taxon>
        <taxon>Dikarya</taxon>
        <taxon>Basidiomycota</taxon>
        <taxon>Pucciniomycotina</taxon>
        <taxon>Pucciniomycetes</taxon>
        <taxon>Pucciniales</taxon>
        <taxon>Pucciniaceae</taxon>
        <taxon>Puccinia</taxon>
    </lineage>
</organism>
<feature type="non-terminal residue" evidence="2">
    <location>
        <position position="1"/>
    </location>
</feature>
<accession>A0A180G3R7</accession>
<evidence type="ECO:0000313" key="3">
    <source>
        <dbReference type="EnsemblFungi" id="PTTG_29579-t43_1-p1"/>
    </source>
</evidence>
<proteinExistence type="predicted"/>
<gene>
    <name evidence="2" type="ORF">PTTG_29579</name>
</gene>
<sequence length="135" mass="15354">ATSLACAFSRNQLSAHPLSWWLEVVQVLTPSLWLPNQFTFNRFIHHSPPFLTNPGAGFHPLVLNHFTWFIKMVPVPNNSASTARTAPPNGVDQPTNNRSRKKRKIELEYPSNPCYPIPTEELMQMIAVQLRKVAH</sequence>
<name>A0A180G3R7_PUCT1</name>
<keyword evidence="4" id="KW-1185">Reference proteome</keyword>
<evidence type="ECO:0000313" key="4">
    <source>
        <dbReference type="Proteomes" id="UP000005240"/>
    </source>
</evidence>
<dbReference type="VEuPathDB" id="FungiDB:PTTG_29579"/>
<dbReference type="EMBL" id="ADAS02000598">
    <property type="protein sequence ID" value="OAV87082.1"/>
    <property type="molecule type" value="Genomic_DNA"/>
</dbReference>
<reference evidence="2" key="2">
    <citation type="submission" date="2016-05" db="EMBL/GenBank/DDBJ databases">
        <title>Comparative analysis highlights variable genome content of wheat rusts and divergence of the mating loci.</title>
        <authorList>
            <person name="Cuomo C.A."/>
            <person name="Bakkeren G."/>
            <person name="Szabo L."/>
            <person name="Khalil H."/>
            <person name="Joly D."/>
            <person name="Goldberg J."/>
            <person name="Young S."/>
            <person name="Zeng Q."/>
            <person name="Fellers J."/>
        </authorList>
    </citation>
    <scope>NUCLEOTIDE SEQUENCE [LARGE SCALE GENOMIC DNA]</scope>
    <source>
        <strain evidence="2">1-1 BBBD Race 1</strain>
    </source>
</reference>
<feature type="region of interest" description="Disordered" evidence="1">
    <location>
        <begin position="79"/>
        <end position="104"/>
    </location>
</feature>
<evidence type="ECO:0000313" key="2">
    <source>
        <dbReference type="EMBL" id="OAV87082.1"/>
    </source>
</evidence>
<protein>
    <submittedName>
        <fullName evidence="2 3">Uncharacterized protein</fullName>
    </submittedName>
</protein>
<reference evidence="2" key="1">
    <citation type="submission" date="2009-11" db="EMBL/GenBank/DDBJ databases">
        <authorList>
            <consortium name="The Broad Institute Genome Sequencing Platform"/>
            <person name="Ward D."/>
            <person name="Feldgarden M."/>
            <person name="Earl A."/>
            <person name="Young S.K."/>
            <person name="Zeng Q."/>
            <person name="Koehrsen M."/>
            <person name="Alvarado L."/>
            <person name="Berlin A."/>
            <person name="Bochicchio J."/>
            <person name="Borenstein D."/>
            <person name="Chapman S.B."/>
            <person name="Chen Z."/>
            <person name="Engels R."/>
            <person name="Freedman E."/>
            <person name="Gellesch M."/>
            <person name="Goldberg J."/>
            <person name="Griggs A."/>
            <person name="Gujja S."/>
            <person name="Heilman E."/>
            <person name="Heiman D."/>
            <person name="Hepburn T."/>
            <person name="Howarth C."/>
            <person name="Jen D."/>
            <person name="Larson L."/>
            <person name="Lewis B."/>
            <person name="Mehta T."/>
            <person name="Park D."/>
            <person name="Pearson M."/>
            <person name="Roberts A."/>
            <person name="Saif S."/>
            <person name="Shea T."/>
            <person name="Shenoy N."/>
            <person name="Sisk P."/>
            <person name="Stolte C."/>
            <person name="Sykes S."/>
            <person name="Thomson T."/>
            <person name="Walk T."/>
            <person name="White J."/>
            <person name="Yandava C."/>
            <person name="Izard J."/>
            <person name="Baranova O.V."/>
            <person name="Blanton J.M."/>
            <person name="Tanner A.C."/>
            <person name="Dewhirst F.E."/>
            <person name="Haas B."/>
            <person name="Nusbaum C."/>
            <person name="Birren B."/>
        </authorList>
    </citation>
    <scope>NUCLEOTIDE SEQUENCE [LARGE SCALE GENOMIC DNA]</scope>
    <source>
        <strain evidence="2">1-1 BBBD Race 1</strain>
    </source>
</reference>
<evidence type="ECO:0000256" key="1">
    <source>
        <dbReference type="SAM" id="MobiDB-lite"/>
    </source>
</evidence>
<reference evidence="3" key="4">
    <citation type="submission" date="2025-05" db="UniProtKB">
        <authorList>
            <consortium name="EnsemblFungi"/>
        </authorList>
    </citation>
    <scope>IDENTIFICATION</scope>
    <source>
        <strain evidence="3">isolate 1-1 / race 1 (BBBD)</strain>
    </source>
</reference>
<dbReference type="EnsemblFungi" id="PTTG_29579-t43_1">
    <property type="protein sequence ID" value="PTTG_29579-t43_1-p1"/>
    <property type="gene ID" value="PTTG_29579"/>
</dbReference>